<organism evidence="1 2">
    <name type="scientific">Mycena belliarum</name>
    <dbReference type="NCBI Taxonomy" id="1033014"/>
    <lineage>
        <taxon>Eukaryota</taxon>
        <taxon>Fungi</taxon>
        <taxon>Dikarya</taxon>
        <taxon>Basidiomycota</taxon>
        <taxon>Agaricomycotina</taxon>
        <taxon>Agaricomycetes</taxon>
        <taxon>Agaricomycetidae</taxon>
        <taxon>Agaricales</taxon>
        <taxon>Marasmiineae</taxon>
        <taxon>Mycenaceae</taxon>
        <taxon>Mycena</taxon>
    </lineage>
</organism>
<accession>A0AAD6U436</accession>
<keyword evidence="2" id="KW-1185">Reference proteome</keyword>
<comment type="caution">
    <text evidence="1">The sequence shown here is derived from an EMBL/GenBank/DDBJ whole genome shotgun (WGS) entry which is preliminary data.</text>
</comment>
<name>A0AAD6U436_9AGAR</name>
<gene>
    <name evidence="1" type="ORF">B0H15DRAFT_800581</name>
</gene>
<protein>
    <submittedName>
        <fullName evidence="1">Uncharacterized protein</fullName>
    </submittedName>
</protein>
<sequence>MCLSLPRPSSLLALDFYPRRQPSAISALHRTLRSAGPSTEPWTSTTTVASREGHPRTRFCLALTVRYGSISVHILTLLFEHDQWFFNLEDRSMLLQCRSSWNDSTSLNDSYCLFALPLLDERLDLFGGILLSRYAAAPQKLGFGAVLNRSGCVQVVQLLHYRGFDFIISTWLKGETTLVYAGIQEYIVKPWLFAQSDA</sequence>
<evidence type="ECO:0000313" key="1">
    <source>
        <dbReference type="EMBL" id="KAJ7089232.1"/>
    </source>
</evidence>
<dbReference type="EMBL" id="JARJCN010000024">
    <property type="protein sequence ID" value="KAJ7089232.1"/>
    <property type="molecule type" value="Genomic_DNA"/>
</dbReference>
<proteinExistence type="predicted"/>
<dbReference type="AlphaFoldDB" id="A0AAD6U436"/>
<evidence type="ECO:0000313" key="2">
    <source>
        <dbReference type="Proteomes" id="UP001222325"/>
    </source>
</evidence>
<dbReference type="Proteomes" id="UP001222325">
    <property type="component" value="Unassembled WGS sequence"/>
</dbReference>
<reference evidence="1" key="1">
    <citation type="submission" date="2023-03" db="EMBL/GenBank/DDBJ databases">
        <title>Massive genome expansion in bonnet fungi (Mycena s.s.) driven by repeated elements and novel gene families across ecological guilds.</title>
        <authorList>
            <consortium name="Lawrence Berkeley National Laboratory"/>
            <person name="Harder C.B."/>
            <person name="Miyauchi S."/>
            <person name="Viragh M."/>
            <person name="Kuo A."/>
            <person name="Thoen E."/>
            <person name="Andreopoulos B."/>
            <person name="Lu D."/>
            <person name="Skrede I."/>
            <person name="Drula E."/>
            <person name="Henrissat B."/>
            <person name="Morin E."/>
            <person name="Kohler A."/>
            <person name="Barry K."/>
            <person name="LaButti K."/>
            <person name="Morin E."/>
            <person name="Salamov A."/>
            <person name="Lipzen A."/>
            <person name="Mereny Z."/>
            <person name="Hegedus B."/>
            <person name="Baldrian P."/>
            <person name="Stursova M."/>
            <person name="Weitz H."/>
            <person name="Taylor A."/>
            <person name="Grigoriev I.V."/>
            <person name="Nagy L.G."/>
            <person name="Martin F."/>
            <person name="Kauserud H."/>
        </authorList>
    </citation>
    <scope>NUCLEOTIDE SEQUENCE</scope>
    <source>
        <strain evidence="1">CBHHK173m</strain>
    </source>
</reference>